<dbReference type="PANTHER" id="PTHR39104:SF1">
    <property type="entry name" value="AMINO ACID-LIGASE"/>
    <property type="match status" value="1"/>
</dbReference>
<dbReference type="AlphaFoldDB" id="A0A6V7QY03"/>
<dbReference type="EMBL" id="CAJEUB010000070">
    <property type="protein sequence ID" value="CAD1848142.1"/>
    <property type="molecule type" value="Genomic_DNA"/>
</dbReference>
<name>A0A6V7QY03_ANACO</name>
<dbReference type="PANTHER" id="PTHR39104">
    <property type="entry name" value="AMINO ACID-LIGASE"/>
    <property type="match status" value="1"/>
</dbReference>
<evidence type="ECO:0000256" key="1">
    <source>
        <dbReference type="SAM" id="MobiDB-lite"/>
    </source>
</evidence>
<evidence type="ECO:0000313" key="2">
    <source>
        <dbReference type="EMBL" id="CAD1848142.1"/>
    </source>
</evidence>
<protein>
    <submittedName>
        <fullName evidence="2">Uncharacterized protein</fullName>
    </submittedName>
</protein>
<reference evidence="2" key="1">
    <citation type="submission" date="2020-07" db="EMBL/GenBank/DDBJ databases">
        <authorList>
            <person name="Lin J."/>
        </authorList>
    </citation>
    <scope>NUCLEOTIDE SEQUENCE</scope>
</reference>
<gene>
    <name evidence="2" type="ORF">CB5_LOCUS31353</name>
</gene>
<organism evidence="2">
    <name type="scientific">Ananas comosus var. bracteatus</name>
    <name type="common">red pineapple</name>
    <dbReference type="NCBI Taxonomy" id="296719"/>
    <lineage>
        <taxon>Eukaryota</taxon>
        <taxon>Viridiplantae</taxon>
        <taxon>Streptophyta</taxon>
        <taxon>Embryophyta</taxon>
        <taxon>Tracheophyta</taxon>
        <taxon>Spermatophyta</taxon>
        <taxon>Magnoliopsida</taxon>
        <taxon>Liliopsida</taxon>
        <taxon>Poales</taxon>
        <taxon>Bromeliaceae</taxon>
        <taxon>Bromelioideae</taxon>
        <taxon>Ananas</taxon>
    </lineage>
</organism>
<proteinExistence type="predicted"/>
<feature type="region of interest" description="Disordered" evidence="1">
    <location>
        <begin position="140"/>
        <end position="161"/>
    </location>
</feature>
<accession>A0A6V7QY03</accession>
<sequence>MDPPMQRSSSSSSGARILKLHLRRAEAAEEEEAAAAAAVWVRAEELVDLGLVGRAVGLDPATVRLNGYFLSRGSETHASSSLTWGSLLAFFAARALPCGASPAAPLAVHGKTLNPRAPASPDAGNHSVCFKRMGALQDDESPLKKNRIAESSSVDDDDDGDDGILCMKRRLCLDDSHRPPKKPKTAEFCSSGSAAVGKTLFSYSCIDEHGKKKKRPREEEMMVSSISHKRVR</sequence>
<feature type="compositionally biased region" description="Basic and acidic residues" evidence="1">
    <location>
        <begin position="208"/>
        <end position="220"/>
    </location>
</feature>
<feature type="region of interest" description="Disordered" evidence="1">
    <location>
        <begin position="208"/>
        <end position="232"/>
    </location>
</feature>